<comment type="similarity">
    <text evidence="2">Belongs to the bHLH protein family.</text>
</comment>
<evidence type="ECO:0000256" key="5">
    <source>
        <dbReference type="ARBA" id="ARBA00023242"/>
    </source>
</evidence>
<dbReference type="GO" id="GO:0046983">
    <property type="term" value="F:protein dimerization activity"/>
    <property type="evidence" value="ECO:0007669"/>
    <property type="project" value="InterPro"/>
</dbReference>
<evidence type="ECO:0000256" key="1">
    <source>
        <dbReference type="ARBA" id="ARBA00004123"/>
    </source>
</evidence>
<dbReference type="InterPro" id="IPR045239">
    <property type="entry name" value="bHLH95_bHLH"/>
</dbReference>
<keyword evidence="3" id="KW-0805">Transcription regulation</keyword>
<name>A0A9E7JWB9_9LILI</name>
<feature type="non-terminal residue" evidence="7">
    <location>
        <position position="1"/>
    </location>
</feature>
<feature type="region of interest" description="Disordered" evidence="6">
    <location>
        <begin position="301"/>
        <end position="368"/>
    </location>
</feature>
<reference evidence="7" key="1">
    <citation type="submission" date="2022-05" db="EMBL/GenBank/DDBJ databases">
        <title>The Musa troglodytarum L. genome provides insights into the mechanism of non-climacteric behaviour and enrichment of carotenoids.</title>
        <authorList>
            <person name="Wang J."/>
        </authorList>
    </citation>
    <scope>NUCLEOTIDE SEQUENCE</scope>
    <source>
        <tissue evidence="7">Leaf</tissue>
    </source>
</reference>
<evidence type="ECO:0000256" key="2">
    <source>
        <dbReference type="ARBA" id="ARBA00005510"/>
    </source>
</evidence>
<dbReference type="AlphaFoldDB" id="A0A9E7JWB9"/>
<dbReference type="InterPro" id="IPR045843">
    <property type="entry name" value="IND-like"/>
</dbReference>
<dbReference type="OrthoDB" id="663846at2759"/>
<accession>A0A9E7JWB9</accession>
<organism evidence="7 8">
    <name type="scientific">Musa troglodytarum</name>
    <name type="common">fe'i banana</name>
    <dbReference type="NCBI Taxonomy" id="320322"/>
    <lineage>
        <taxon>Eukaryota</taxon>
        <taxon>Viridiplantae</taxon>
        <taxon>Streptophyta</taxon>
        <taxon>Embryophyta</taxon>
        <taxon>Tracheophyta</taxon>
        <taxon>Spermatophyta</taxon>
        <taxon>Magnoliopsida</taxon>
        <taxon>Liliopsida</taxon>
        <taxon>Zingiberales</taxon>
        <taxon>Musaceae</taxon>
        <taxon>Musa</taxon>
    </lineage>
</organism>
<dbReference type="SUPFAM" id="SSF47459">
    <property type="entry name" value="HLH, helix-loop-helix DNA-binding domain"/>
    <property type="match status" value="1"/>
</dbReference>
<dbReference type="Proteomes" id="UP001055439">
    <property type="component" value="Chromosome 4"/>
</dbReference>
<dbReference type="PANTHER" id="PTHR16223:SF171">
    <property type="entry name" value="BASIC HELIX-LOOP-HELIX (BHLH) DNA-BINDING SUPERFAMILY PROTEIN"/>
    <property type="match status" value="1"/>
</dbReference>
<dbReference type="PANTHER" id="PTHR16223">
    <property type="entry name" value="TRANSCRIPTION FACTOR BHLH83-RELATED"/>
    <property type="match status" value="1"/>
</dbReference>
<gene>
    <name evidence="7" type="ORF">MUK42_29100</name>
</gene>
<evidence type="ECO:0000256" key="4">
    <source>
        <dbReference type="ARBA" id="ARBA00023163"/>
    </source>
</evidence>
<keyword evidence="5" id="KW-0539">Nucleus</keyword>
<dbReference type="GO" id="GO:0000978">
    <property type="term" value="F:RNA polymerase II cis-regulatory region sequence-specific DNA binding"/>
    <property type="evidence" value="ECO:0007669"/>
    <property type="project" value="TreeGrafter"/>
</dbReference>
<comment type="subcellular location">
    <subcellularLocation>
        <location evidence="1">Nucleus</location>
    </subcellularLocation>
</comment>
<dbReference type="GO" id="GO:0000981">
    <property type="term" value="F:DNA-binding transcription factor activity, RNA polymerase II-specific"/>
    <property type="evidence" value="ECO:0007669"/>
    <property type="project" value="TreeGrafter"/>
</dbReference>
<keyword evidence="4" id="KW-0804">Transcription</keyword>
<evidence type="ECO:0000313" key="8">
    <source>
        <dbReference type="Proteomes" id="UP001055439"/>
    </source>
</evidence>
<evidence type="ECO:0000256" key="6">
    <source>
        <dbReference type="SAM" id="MobiDB-lite"/>
    </source>
</evidence>
<dbReference type="InterPro" id="IPR036638">
    <property type="entry name" value="HLH_DNA-bd_sf"/>
</dbReference>
<evidence type="ECO:0000256" key="3">
    <source>
        <dbReference type="ARBA" id="ARBA00023015"/>
    </source>
</evidence>
<keyword evidence="8" id="KW-1185">Reference proteome</keyword>
<dbReference type="GO" id="GO:0005634">
    <property type="term" value="C:nucleus"/>
    <property type="evidence" value="ECO:0007669"/>
    <property type="project" value="UniProtKB-SubCell"/>
</dbReference>
<proteinExistence type="inferred from homology"/>
<sequence length="480" mass="52978">TDVMPIAIISFTSNHLLPTIKPTEGRISVSTCAPAMAQEASETSVASSSVSANSRWEIHADFPSTWSTIDQWPQSSHRSISSCDEGLCISNSSSFTNAYLSGERAENQPWNQVLLNVGSGGDMHNHHGDGDNFLQVLTSKSLSRRNQMSNPACDYPKKLDSSFDFPNPLSLNTFEKHLSSYNGSTNQDERTPLLDRHIAPSSCSSPMTPFMVQYSTSRINPIKHELPTSPSYPGDKSVRERSTSYKPPYGRYIEGESEHQDMEAPTAFLPPPSNNGFGYQFGVSSLSDLISFGDCVNRPSTELRPSRSYLRASDSSYGRIQGHDGSSSREHGKSAGTTEGKKKRSDDNSPTQLKKSKHENSTVSSLQAPKVKMTDKITALQQLVSPFGKTDTASVLFETINSIKILQEQVQLLSNSYTKSSKIKDHSSWGEMSKKEKAEAEVDLRSKGLCLVPVSCIPQVHQQSRGPDYWMHAFRSSLYR</sequence>
<dbReference type="EMBL" id="CP097506">
    <property type="protein sequence ID" value="URD94814.1"/>
    <property type="molecule type" value="Genomic_DNA"/>
</dbReference>
<protein>
    <submittedName>
        <fullName evidence="7">HLH</fullName>
    </submittedName>
</protein>
<evidence type="ECO:0000313" key="7">
    <source>
        <dbReference type="EMBL" id="URD94814.1"/>
    </source>
</evidence>
<feature type="region of interest" description="Disordered" evidence="6">
    <location>
        <begin position="222"/>
        <end position="248"/>
    </location>
</feature>
<dbReference type="CDD" id="cd11393">
    <property type="entry name" value="bHLH_AtbHLH_like"/>
    <property type="match status" value="1"/>
</dbReference>